<evidence type="ECO:0000313" key="5">
    <source>
        <dbReference type="EMBL" id="JAS63106.1"/>
    </source>
</evidence>
<feature type="region of interest" description="Disordered" evidence="1">
    <location>
        <begin position="641"/>
        <end position="671"/>
    </location>
</feature>
<keyword evidence="2" id="KW-1133">Transmembrane helix</keyword>
<dbReference type="CDD" id="cd00136">
    <property type="entry name" value="PDZ_canonical"/>
    <property type="match status" value="1"/>
</dbReference>
<feature type="region of interest" description="Disordered" evidence="1">
    <location>
        <begin position="418"/>
        <end position="628"/>
    </location>
</feature>
<feature type="chain" id="PRO_5008583752" description="PDZ domain-containing protein" evidence="3">
    <location>
        <begin position="20"/>
        <end position="1053"/>
    </location>
</feature>
<keyword evidence="2" id="KW-0812">Transmembrane</keyword>
<gene>
    <name evidence="5" type="ORF">g.31332</name>
</gene>
<feature type="compositionally biased region" description="Basic and acidic residues" evidence="1">
    <location>
        <begin position="494"/>
        <end position="521"/>
    </location>
</feature>
<feature type="region of interest" description="Disordered" evidence="1">
    <location>
        <begin position="702"/>
        <end position="721"/>
    </location>
</feature>
<dbReference type="SUPFAM" id="SSF50156">
    <property type="entry name" value="PDZ domain-like"/>
    <property type="match status" value="1"/>
</dbReference>
<reference evidence="5" key="1">
    <citation type="submission" date="2015-11" db="EMBL/GenBank/DDBJ databases">
        <title>De novo transcriptome assembly of four potential Pierce s Disease insect vectors from Arizona vineyards.</title>
        <authorList>
            <person name="Tassone E.E."/>
        </authorList>
    </citation>
    <scope>NUCLEOTIDE SEQUENCE</scope>
</reference>
<dbReference type="EMBL" id="GECZ01006663">
    <property type="protein sequence ID" value="JAS63106.1"/>
    <property type="molecule type" value="Transcribed_RNA"/>
</dbReference>
<dbReference type="InterPro" id="IPR001478">
    <property type="entry name" value="PDZ"/>
</dbReference>
<feature type="compositionally biased region" description="Low complexity" evidence="1">
    <location>
        <begin position="744"/>
        <end position="768"/>
    </location>
</feature>
<dbReference type="Pfam" id="PF00595">
    <property type="entry name" value="PDZ"/>
    <property type="match status" value="1"/>
</dbReference>
<dbReference type="SMART" id="SM00228">
    <property type="entry name" value="PDZ"/>
    <property type="match status" value="1"/>
</dbReference>
<feature type="signal peptide" evidence="3">
    <location>
        <begin position="1"/>
        <end position="19"/>
    </location>
</feature>
<accession>A0A1B6GKY3</accession>
<feature type="region of interest" description="Disordered" evidence="1">
    <location>
        <begin position="308"/>
        <end position="356"/>
    </location>
</feature>
<protein>
    <recommendedName>
        <fullName evidence="4">PDZ domain-containing protein</fullName>
    </recommendedName>
</protein>
<feature type="compositionally biased region" description="Basic and acidic residues" evidence="1">
    <location>
        <begin position="419"/>
        <end position="436"/>
    </location>
</feature>
<keyword evidence="2" id="KW-0472">Membrane</keyword>
<evidence type="ECO:0000256" key="2">
    <source>
        <dbReference type="SAM" id="Phobius"/>
    </source>
</evidence>
<evidence type="ECO:0000259" key="4">
    <source>
        <dbReference type="PROSITE" id="PS50106"/>
    </source>
</evidence>
<feature type="transmembrane region" description="Helical" evidence="2">
    <location>
        <begin position="29"/>
        <end position="52"/>
    </location>
</feature>
<dbReference type="AlphaFoldDB" id="A0A1B6GKY3"/>
<feature type="compositionally biased region" description="Polar residues" evidence="1">
    <location>
        <begin position="314"/>
        <end position="349"/>
    </location>
</feature>
<feature type="domain" description="PDZ" evidence="4">
    <location>
        <begin position="134"/>
        <end position="199"/>
    </location>
</feature>
<evidence type="ECO:0000256" key="1">
    <source>
        <dbReference type="SAM" id="MobiDB-lite"/>
    </source>
</evidence>
<dbReference type="PROSITE" id="PS50106">
    <property type="entry name" value="PDZ"/>
    <property type="match status" value="1"/>
</dbReference>
<proteinExistence type="predicted"/>
<name>A0A1B6GKY3_9HEMI</name>
<keyword evidence="3" id="KW-0732">Signal</keyword>
<dbReference type="Gene3D" id="2.30.42.10">
    <property type="match status" value="1"/>
</dbReference>
<feature type="region of interest" description="Disordered" evidence="1">
    <location>
        <begin position="1026"/>
        <end position="1053"/>
    </location>
</feature>
<dbReference type="InterPro" id="IPR036034">
    <property type="entry name" value="PDZ_sf"/>
</dbReference>
<feature type="region of interest" description="Disordered" evidence="1">
    <location>
        <begin position="373"/>
        <end position="396"/>
    </location>
</feature>
<feature type="compositionally biased region" description="Polar residues" evidence="1">
    <location>
        <begin position="590"/>
        <end position="602"/>
    </location>
</feature>
<sequence>MPLSSVLFGLASVVSVVAAQSEECYSAGGVLGAILVTIVAIVALLVLAYFLWRFYWKGRRGKHLVLVTDPEKGGDYAFDNPGFKEGTPIGRTGTKEDNSKQLRWQNWAPLSGLAVAGKPRALDDSYVGQPLMTVVPLRSHDFTGLGFNICGNMRDGIFVKDVLHRGPASESGRIVPGDRIESIRISFRHMVFEDALTILSYASPYEVQLEVENGSSSRPATLLRNKRASVSPAERICHPFYRSHSISDLIKINKTNPSKWGNESSIADLSNGDLSKPAVIDTSPIEKMQKVGVRVLPPTTNSETLRIEAEKSQNARNSVIESGQVLTVSKNSPSSTLTKPEKSPSNTLTKTRKSPIPLIKHTISDFDEIDLSDSRDDKISQGEGTRKNTPSPGLKETNVKSLLVKGYNNLKEKLHHAGLKLEKDGEEEPLPKRNEVPEENGTVDSKIETITVIKNTKNQEIFVDKPEASSSGEAQDIPEEVQKAGMAARSNRKSVIEDGKSWDRPVSDIFKDAERGRKDSISGESSNEGDIASQKKNKRKAPPPPPTKSEDDLETLKAPSETDEVDSKDSLSEKNNSMDSVDTDSEQGDKSGTTIELNSSHITVHHAPDSEKSRKAASLGDLSRIGNDQPIVVLERAVSLDLADGTPGGGKKRKAPLPPQEEFSDDGGMTYSKEARIDSAVHTRLKHSSDFGRLEDAVKLNEHISDEDSDQGVSGLSTPEPSLQMMISSTPMKHDYFMPPSFESQVNTSKSSSSPPVSPTSGLSGPASSLSGVHVSRCSWDLSVPDSTTDQFVTAINGNNTEDEDDIPPELPTSPIPTYITEIQVVTANKDGSQGFLENGQGELIGRDDIFPKNIPEMSSFMTNSIHKPFSTFSSNPFSVSTRRSEVSVINSNQSDDMNSLPSLANLSDTMMTEVNQVSLSQPNSLDPILQGDLSMTIKDLRPPGTLIFSNENMSDEQILAMKSSPEPILIDISQNRTTQVAKPARSNVSVTSIKAGGSRIPIRAVPEPTQRKTKRENYVSFSSLNVSPANDKRHTNGSGENSITHIVLDSQK</sequence>
<feature type="region of interest" description="Disordered" evidence="1">
    <location>
        <begin position="732"/>
        <end position="768"/>
    </location>
</feature>
<feature type="compositionally biased region" description="Basic and acidic residues" evidence="1">
    <location>
        <begin position="373"/>
        <end position="386"/>
    </location>
</feature>
<evidence type="ECO:0000256" key="3">
    <source>
        <dbReference type="SAM" id="SignalP"/>
    </source>
</evidence>
<feature type="compositionally biased region" description="Polar residues" evidence="1">
    <location>
        <begin position="711"/>
        <end position="721"/>
    </location>
</feature>
<organism evidence="5">
    <name type="scientific">Cuerna arida</name>
    <dbReference type="NCBI Taxonomy" id="1464854"/>
    <lineage>
        <taxon>Eukaryota</taxon>
        <taxon>Metazoa</taxon>
        <taxon>Ecdysozoa</taxon>
        <taxon>Arthropoda</taxon>
        <taxon>Hexapoda</taxon>
        <taxon>Insecta</taxon>
        <taxon>Pterygota</taxon>
        <taxon>Neoptera</taxon>
        <taxon>Paraneoptera</taxon>
        <taxon>Hemiptera</taxon>
        <taxon>Auchenorrhyncha</taxon>
        <taxon>Membracoidea</taxon>
        <taxon>Cicadellidae</taxon>
        <taxon>Cicadellinae</taxon>
        <taxon>Proconiini</taxon>
        <taxon>Cuerna</taxon>
    </lineage>
</organism>